<dbReference type="Proteomes" id="UP000011648">
    <property type="component" value="Unassembled WGS sequence"/>
</dbReference>
<dbReference type="NCBIfam" id="NF009314">
    <property type="entry name" value="PRK12674.1-2"/>
    <property type="match status" value="1"/>
</dbReference>
<feature type="transmembrane region" description="Helical" evidence="2">
    <location>
        <begin position="7"/>
        <end position="29"/>
    </location>
</feature>
<feature type="region of interest" description="Disordered" evidence="1">
    <location>
        <begin position="98"/>
        <end position="132"/>
    </location>
</feature>
<sequence>MIDQLQFWAVLLCLAFGLFFTFVSTVGVLRLPDVYSRAHTASQTDTLGAGLSLAAVALALGWESTTIYTVLLLFFVFLTNPTAAHAIARSAAESGITPLTAEDELESETPDDGASAPGDTAVNAGEEGGDHA</sequence>
<dbReference type="RefSeq" id="WP_006827566.1">
    <property type="nucleotide sequence ID" value="NZ_AOIL01000067.1"/>
</dbReference>
<dbReference type="NCBIfam" id="TIGR01300">
    <property type="entry name" value="CPA3_mnhG_phaG"/>
    <property type="match status" value="1"/>
</dbReference>
<dbReference type="STRING" id="1230458.C484_19902"/>
<keyword evidence="2" id="KW-0812">Transmembrane</keyword>
<accession>L9ZJ53</accession>
<organism evidence="3 4">
    <name type="scientific">Natrialba taiwanensis DSM 12281</name>
    <dbReference type="NCBI Taxonomy" id="1230458"/>
    <lineage>
        <taxon>Archaea</taxon>
        <taxon>Methanobacteriati</taxon>
        <taxon>Methanobacteriota</taxon>
        <taxon>Stenosarchaea group</taxon>
        <taxon>Halobacteria</taxon>
        <taxon>Halobacteriales</taxon>
        <taxon>Natrialbaceae</taxon>
        <taxon>Natrialba</taxon>
    </lineage>
</organism>
<dbReference type="OrthoDB" id="19138at2157"/>
<feature type="transmembrane region" description="Helical" evidence="2">
    <location>
        <begin position="49"/>
        <end position="78"/>
    </location>
</feature>
<evidence type="ECO:0000256" key="2">
    <source>
        <dbReference type="SAM" id="Phobius"/>
    </source>
</evidence>
<keyword evidence="4" id="KW-1185">Reference proteome</keyword>
<dbReference type="Pfam" id="PF03334">
    <property type="entry name" value="PhaG_MnhG_YufB"/>
    <property type="match status" value="1"/>
</dbReference>
<protein>
    <submittedName>
        <fullName evidence="3">Monovalent cation/proton antiporter, MnhG/PhaG subunit</fullName>
    </submittedName>
</protein>
<dbReference type="EMBL" id="AOIL01000067">
    <property type="protein sequence ID" value="ELY85617.1"/>
    <property type="molecule type" value="Genomic_DNA"/>
</dbReference>
<dbReference type="GO" id="GO:0015385">
    <property type="term" value="F:sodium:proton antiporter activity"/>
    <property type="evidence" value="ECO:0007669"/>
    <property type="project" value="TreeGrafter"/>
</dbReference>
<proteinExistence type="predicted"/>
<dbReference type="PATRIC" id="fig|1230458.4.peg.4004"/>
<dbReference type="InterPro" id="IPR005133">
    <property type="entry name" value="PhaG_MnhG_YufB"/>
</dbReference>
<keyword evidence="2" id="KW-0472">Membrane</keyword>
<evidence type="ECO:0000313" key="3">
    <source>
        <dbReference type="EMBL" id="ELY85617.1"/>
    </source>
</evidence>
<feature type="compositionally biased region" description="Acidic residues" evidence="1">
    <location>
        <begin position="101"/>
        <end position="111"/>
    </location>
</feature>
<gene>
    <name evidence="3" type="ORF">C484_19902</name>
</gene>
<dbReference type="PANTHER" id="PTHR34703:SF1">
    <property type="entry name" value="ANTIPORTER SUBUNIT MNHG2-RELATED"/>
    <property type="match status" value="1"/>
</dbReference>
<dbReference type="AlphaFoldDB" id="L9ZJ53"/>
<reference evidence="3 4" key="1">
    <citation type="journal article" date="2014" name="PLoS Genet.">
        <title>Phylogenetically driven sequencing of extremely halophilic archaea reveals strategies for static and dynamic osmo-response.</title>
        <authorList>
            <person name="Becker E.A."/>
            <person name="Seitzer P.M."/>
            <person name="Tritt A."/>
            <person name="Larsen D."/>
            <person name="Krusor M."/>
            <person name="Yao A.I."/>
            <person name="Wu D."/>
            <person name="Madern D."/>
            <person name="Eisen J.A."/>
            <person name="Darling A.E."/>
            <person name="Facciotti M.T."/>
        </authorList>
    </citation>
    <scope>NUCLEOTIDE SEQUENCE [LARGE SCALE GENOMIC DNA]</scope>
    <source>
        <strain evidence="3 4">DSM 12281</strain>
    </source>
</reference>
<comment type="caution">
    <text evidence="3">The sequence shown here is derived from an EMBL/GenBank/DDBJ whole genome shotgun (WGS) entry which is preliminary data.</text>
</comment>
<evidence type="ECO:0000313" key="4">
    <source>
        <dbReference type="Proteomes" id="UP000011648"/>
    </source>
</evidence>
<keyword evidence="2" id="KW-1133">Transmembrane helix</keyword>
<name>L9ZJ53_9EURY</name>
<evidence type="ECO:0000256" key="1">
    <source>
        <dbReference type="SAM" id="MobiDB-lite"/>
    </source>
</evidence>
<dbReference type="PANTHER" id="PTHR34703">
    <property type="entry name" value="ANTIPORTER SUBUNIT MNHG2-RELATED"/>
    <property type="match status" value="1"/>
</dbReference>